<sequence>MHLMDTTDEAGKSPKRLLAHVARANPLWKETKDGDEVLVIFRAEDVYVSPNWYPSKHDFHKSPDLELPRGARARQALHQGQRTVRAWRGGATYANS</sequence>
<evidence type="ECO:0000256" key="1">
    <source>
        <dbReference type="SAM" id="MobiDB-lite"/>
    </source>
</evidence>
<dbReference type="InterPro" id="IPR007396">
    <property type="entry name" value="TR_PAI2-type"/>
</dbReference>
<dbReference type="Pfam" id="PF04299">
    <property type="entry name" value="FMN_bind_2"/>
    <property type="match status" value="1"/>
</dbReference>
<comment type="caution">
    <text evidence="2">The sequence shown here is derived from an EMBL/GenBank/DDBJ whole genome shotgun (WGS) entry which is preliminary data.</text>
</comment>
<protein>
    <submittedName>
        <fullName evidence="2">Putative FMN-binding domain protein</fullName>
    </submittedName>
</protein>
<dbReference type="PANTHER" id="PTHR35802">
    <property type="entry name" value="PROTEASE SYNTHASE AND SPORULATION PROTEIN PAI 2"/>
    <property type="match status" value="1"/>
</dbReference>
<accession>A0A080LXB5</accession>
<evidence type="ECO:0000313" key="3">
    <source>
        <dbReference type="Proteomes" id="UP000020077"/>
    </source>
</evidence>
<reference evidence="2 3" key="1">
    <citation type="submission" date="2014-02" db="EMBL/GenBank/DDBJ databases">
        <title>Expanding our view of genomic diversity in Candidatus Accumulibacter clades.</title>
        <authorList>
            <person name="Skennerton C.T."/>
            <person name="Barr J.J."/>
            <person name="Slater F.R."/>
            <person name="Bond P.L."/>
            <person name="Tyson G.W."/>
        </authorList>
    </citation>
    <scope>NUCLEOTIDE SEQUENCE [LARGE SCALE GENOMIC DNA]</scope>
    <source>
        <strain evidence="3">BA-91</strain>
    </source>
</reference>
<dbReference type="SUPFAM" id="SSF50475">
    <property type="entry name" value="FMN-binding split barrel"/>
    <property type="match status" value="1"/>
</dbReference>
<dbReference type="AlphaFoldDB" id="A0A080LXB5"/>
<proteinExistence type="predicted"/>
<dbReference type="Proteomes" id="UP000020077">
    <property type="component" value="Unassembled WGS sequence"/>
</dbReference>
<dbReference type="PANTHER" id="PTHR35802:SF1">
    <property type="entry name" value="PROTEASE SYNTHASE AND SPORULATION PROTEIN PAI 2"/>
    <property type="match status" value="1"/>
</dbReference>
<gene>
    <name evidence="2" type="ORF">AW09_001423</name>
</gene>
<feature type="region of interest" description="Disordered" evidence="1">
    <location>
        <begin position="77"/>
        <end position="96"/>
    </location>
</feature>
<dbReference type="EMBL" id="JDVG02000246">
    <property type="protein sequence ID" value="KFB73326.1"/>
    <property type="molecule type" value="Genomic_DNA"/>
</dbReference>
<evidence type="ECO:0000313" key="2">
    <source>
        <dbReference type="EMBL" id="KFB73326.1"/>
    </source>
</evidence>
<dbReference type="InterPro" id="IPR012349">
    <property type="entry name" value="Split_barrel_FMN-bd"/>
</dbReference>
<organism evidence="2 3">
    <name type="scientific">Candidatus Accumulibacter phosphatis</name>
    <dbReference type="NCBI Taxonomy" id="327160"/>
    <lineage>
        <taxon>Bacteria</taxon>
        <taxon>Pseudomonadati</taxon>
        <taxon>Pseudomonadota</taxon>
        <taxon>Betaproteobacteria</taxon>
        <taxon>Candidatus Accumulibacter</taxon>
    </lineage>
</organism>
<dbReference type="Gene3D" id="2.30.110.10">
    <property type="entry name" value="Electron Transport, Fmn-binding Protein, Chain A"/>
    <property type="match status" value="1"/>
</dbReference>
<name>A0A080LXB5_9PROT</name>